<evidence type="ECO:0000259" key="4">
    <source>
        <dbReference type="PROSITE" id="PS51898"/>
    </source>
</evidence>
<dbReference type="Gene3D" id="1.10.443.10">
    <property type="entry name" value="Intergrase catalytic core"/>
    <property type="match status" value="1"/>
</dbReference>
<dbReference type="GO" id="GO:0015074">
    <property type="term" value="P:DNA integration"/>
    <property type="evidence" value="ECO:0007669"/>
    <property type="project" value="InterPro"/>
</dbReference>
<dbReference type="OrthoDB" id="9801717at2"/>
<name>A0A1G6JGC9_9MICO</name>
<feature type="domain" description="Tyr recombinase" evidence="4">
    <location>
        <begin position="133"/>
        <end position="345"/>
    </location>
</feature>
<dbReference type="InterPro" id="IPR013762">
    <property type="entry name" value="Integrase-like_cat_sf"/>
</dbReference>
<dbReference type="STRING" id="1814289.SAMN05216410_1331"/>
<sequence>MVAPPSLELLSVAVAADTYIGTFPRSVVMGSLSQVTVDNYVRDLAEFVEIVGGDRILDDLNGEDLDVAVVTYGSKPDGRFNDPGDRTRSIGAAARFMQSVSRMFSHATRVGWVQLNPVPDMLVTFKGSRTRAKSRTALPQSGAVALLSTTDPADQKVSRADQDMVLRDRFILHLLVEVGPRVSELCKADRADISVDDEGAAWFDIRHGKGGGRRRVPLSPRTMEAFTNYDRARPAPAPRTRKVNGVLVETVGVDDAKRALILTWRGLRMQPRDVELMVHRQAALMPAALMREVTPHGLRHTAATLLLASGAADVMTVRDILGHASVATTSVYLDSQADHMVAAVRLHPVTMLKSF</sequence>
<accession>A0A1G6JGC9</accession>
<dbReference type="GO" id="GO:0006310">
    <property type="term" value="P:DNA recombination"/>
    <property type="evidence" value="ECO:0007669"/>
    <property type="project" value="UniProtKB-KW"/>
</dbReference>
<evidence type="ECO:0000313" key="5">
    <source>
        <dbReference type="EMBL" id="SDC17747.1"/>
    </source>
</evidence>
<dbReference type="EMBL" id="FMYH01000002">
    <property type="protein sequence ID" value="SDC17747.1"/>
    <property type="molecule type" value="Genomic_DNA"/>
</dbReference>
<dbReference type="InterPro" id="IPR011010">
    <property type="entry name" value="DNA_brk_join_enz"/>
</dbReference>
<dbReference type="AlphaFoldDB" id="A0A1G6JGC9"/>
<dbReference type="PANTHER" id="PTHR30349:SF41">
    <property type="entry name" value="INTEGRASE_RECOMBINASE PROTEIN MJ0367-RELATED"/>
    <property type="match status" value="1"/>
</dbReference>
<proteinExistence type="inferred from homology"/>
<dbReference type="GO" id="GO:0003677">
    <property type="term" value="F:DNA binding"/>
    <property type="evidence" value="ECO:0007669"/>
    <property type="project" value="UniProtKB-KW"/>
</dbReference>
<dbReference type="PANTHER" id="PTHR30349">
    <property type="entry name" value="PHAGE INTEGRASE-RELATED"/>
    <property type="match status" value="1"/>
</dbReference>
<dbReference type="RefSeq" id="WP_093181847.1">
    <property type="nucleotide sequence ID" value="NZ_FMYH01000002.1"/>
</dbReference>
<keyword evidence="2" id="KW-0238">DNA-binding</keyword>
<dbReference type="InterPro" id="IPR002104">
    <property type="entry name" value="Integrase_catalytic"/>
</dbReference>
<protein>
    <submittedName>
        <fullName evidence="5">Site-specific recombinase XerD</fullName>
    </submittedName>
</protein>
<comment type="similarity">
    <text evidence="1">Belongs to the 'phage' integrase family.</text>
</comment>
<evidence type="ECO:0000313" key="6">
    <source>
        <dbReference type="Proteomes" id="UP000199039"/>
    </source>
</evidence>
<dbReference type="InterPro" id="IPR050090">
    <property type="entry name" value="Tyrosine_recombinase_XerCD"/>
</dbReference>
<evidence type="ECO:0000256" key="1">
    <source>
        <dbReference type="ARBA" id="ARBA00008857"/>
    </source>
</evidence>
<keyword evidence="3" id="KW-0233">DNA recombination</keyword>
<organism evidence="5 6">
    <name type="scientific">Sanguibacter gelidistatuariae</name>
    <dbReference type="NCBI Taxonomy" id="1814289"/>
    <lineage>
        <taxon>Bacteria</taxon>
        <taxon>Bacillati</taxon>
        <taxon>Actinomycetota</taxon>
        <taxon>Actinomycetes</taxon>
        <taxon>Micrococcales</taxon>
        <taxon>Sanguibacteraceae</taxon>
        <taxon>Sanguibacter</taxon>
    </lineage>
</organism>
<keyword evidence="6" id="KW-1185">Reference proteome</keyword>
<reference evidence="5 6" key="1">
    <citation type="submission" date="2016-09" db="EMBL/GenBank/DDBJ databases">
        <authorList>
            <person name="Capua I."/>
            <person name="De Benedictis P."/>
            <person name="Joannis T."/>
            <person name="Lombin L.H."/>
            <person name="Cattoli G."/>
        </authorList>
    </citation>
    <scope>NUCLEOTIDE SEQUENCE [LARGE SCALE GENOMIC DNA]</scope>
    <source>
        <strain evidence="5 6">ISLP-3</strain>
    </source>
</reference>
<dbReference type="SUPFAM" id="SSF56349">
    <property type="entry name" value="DNA breaking-rejoining enzymes"/>
    <property type="match status" value="1"/>
</dbReference>
<dbReference type="PROSITE" id="PS51898">
    <property type="entry name" value="TYR_RECOMBINASE"/>
    <property type="match status" value="1"/>
</dbReference>
<evidence type="ECO:0000256" key="2">
    <source>
        <dbReference type="ARBA" id="ARBA00023125"/>
    </source>
</evidence>
<dbReference type="Proteomes" id="UP000199039">
    <property type="component" value="Unassembled WGS sequence"/>
</dbReference>
<gene>
    <name evidence="5" type="ORF">SAMN05216410_1331</name>
</gene>
<evidence type="ECO:0000256" key="3">
    <source>
        <dbReference type="ARBA" id="ARBA00023172"/>
    </source>
</evidence>
<dbReference type="Pfam" id="PF00589">
    <property type="entry name" value="Phage_integrase"/>
    <property type="match status" value="1"/>
</dbReference>